<dbReference type="InterPro" id="IPR027417">
    <property type="entry name" value="P-loop_NTPase"/>
</dbReference>
<evidence type="ECO:0000256" key="4">
    <source>
        <dbReference type="ARBA" id="ARBA00023136"/>
    </source>
</evidence>
<evidence type="ECO:0000259" key="7">
    <source>
        <dbReference type="Pfam" id="PF00005"/>
    </source>
</evidence>
<dbReference type="InterPro" id="IPR013525">
    <property type="entry name" value="ABC2_TM"/>
</dbReference>
<gene>
    <name evidence="9" type="primary">ABCA4_8</name>
    <name evidence="9" type="ORF">EYF80_001209</name>
</gene>
<feature type="transmembrane region" description="Helical" evidence="6">
    <location>
        <begin position="410"/>
        <end position="434"/>
    </location>
</feature>
<feature type="compositionally biased region" description="Basic and acidic residues" evidence="5">
    <location>
        <begin position="618"/>
        <end position="629"/>
    </location>
</feature>
<evidence type="ECO:0000256" key="1">
    <source>
        <dbReference type="ARBA" id="ARBA00004141"/>
    </source>
</evidence>
<dbReference type="GO" id="GO:0140326">
    <property type="term" value="F:ATPase-coupled intramembrane lipid transporter activity"/>
    <property type="evidence" value="ECO:0007669"/>
    <property type="project" value="TreeGrafter"/>
</dbReference>
<dbReference type="GO" id="GO:0005524">
    <property type="term" value="F:ATP binding"/>
    <property type="evidence" value="ECO:0007669"/>
    <property type="project" value="UniProtKB-KW"/>
</dbReference>
<evidence type="ECO:0000256" key="3">
    <source>
        <dbReference type="ARBA" id="ARBA00022989"/>
    </source>
</evidence>
<keyword evidence="2 6" id="KW-0812">Transmembrane</keyword>
<evidence type="ECO:0000259" key="8">
    <source>
        <dbReference type="Pfam" id="PF12698"/>
    </source>
</evidence>
<dbReference type="GO" id="GO:0016020">
    <property type="term" value="C:membrane"/>
    <property type="evidence" value="ECO:0007669"/>
    <property type="project" value="UniProtKB-SubCell"/>
</dbReference>
<evidence type="ECO:0000313" key="9">
    <source>
        <dbReference type="EMBL" id="TNN88427.1"/>
    </source>
</evidence>
<dbReference type="GO" id="GO:0140359">
    <property type="term" value="F:ABC-type transporter activity"/>
    <property type="evidence" value="ECO:0007669"/>
    <property type="project" value="InterPro"/>
</dbReference>
<keyword evidence="3 6" id="KW-1133">Transmembrane helix</keyword>
<dbReference type="InterPro" id="IPR003439">
    <property type="entry name" value="ABC_transporter-like_ATP-bd"/>
</dbReference>
<feature type="transmembrane region" description="Helical" evidence="6">
    <location>
        <begin position="549"/>
        <end position="572"/>
    </location>
</feature>
<feature type="transmembrane region" description="Helical" evidence="6">
    <location>
        <begin position="23"/>
        <end position="42"/>
    </location>
</feature>
<dbReference type="InterPro" id="IPR026082">
    <property type="entry name" value="ABCA"/>
</dbReference>
<keyword evidence="9" id="KW-0547">Nucleotide-binding</keyword>
<accession>A0A4Z2JEN2</accession>
<dbReference type="SUPFAM" id="SSF52540">
    <property type="entry name" value="P-loop containing nucleoside triphosphate hydrolases"/>
    <property type="match status" value="1"/>
</dbReference>
<keyword evidence="4 6" id="KW-0472">Membrane</keyword>
<evidence type="ECO:0000313" key="10">
    <source>
        <dbReference type="Proteomes" id="UP000314294"/>
    </source>
</evidence>
<reference evidence="9 10" key="1">
    <citation type="submission" date="2019-03" db="EMBL/GenBank/DDBJ databases">
        <title>First draft genome of Liparis tanakae, snailfish: a comprehensive survey of snailfish specific genes.</title>
        <authorList>
            <person name="Kim W."/>
            <person name="Song I."/>
            <person name="Jeong J.-H."/>
            <person name="Kim D."/>
            <person name="Kim S."/>
            <person name="Ryu S."/>
            <person name="Song J.Y."/>
            <person name="Lee S.K."/>
        </authorList>
    </citation>
    <scope>NUCLEOTIDE SEQUENCE [LARGE SCALE GENOMIC DNA]</scope>
    <source>
        <tissue evidence="9">Muscle</tissue>
    </source>
</reference>
<evidence type="ECO:0000256" key="5">
    <source>
        <dbReference type="SAM" id="MobiDB-lite"/>
    </source>
</evidence>
<dbReference type="PANTHER" id="PTHR19229">
    <property type="entry name" value="ATP-BINDING CASSETTE TRANSPORTER SUBFAMILY A ABCA"/>
    <property type="match status" value="1"/>
</dbReference>
<protein>
    <submittedName>
        <fullName evidence="9">Retinal-specific ATP-binding cassette transporter</fullName>
    </submittedName>
</protein>
<proteinExistence type="predicted"/>
<sequence length="776" mass="89098">MKTGSQIRLLLWKNWTLRKRQKVRFLVEICWPVLLFIGLVWLRKANPLLARFYVDVQELLLNETDVQQLGHLWRDVTSFSNFMETLRNNPSVMAGHGLKINDILKDDEVLTAFLLRNAGLSESIVYQLVNAEIRLEQFAFGIPDLQLKDIACSQALLERFIVFPSRMGLHGVRNAMCALSQQKLQKIEDILYANLDFFKLFRLMPQVMDNSSEGIDLHLWGRVLKATSEKIQVCVNLDKFVAYTDESQMSHQALHLLEENKFWAGVVFMDMYPWTISVPPHVKYKIRMDIDAVERTNKIKDRYWDPGPRADPMEDQRYIWGGFAYLQDMIEHGIIKLHTGQDWPLGVYVQQMPYPCYVDDLFMITLNRCFPMFMVLAWIYSVSMTVKSIVLEKELRLKETLKAMGVANGVIWYTCFIDCFVMMTASTALLTSIIMGGKVLNYSNPILVFLFLLTFTVATIMQCFLMSVFFNKANMAAACSGIIYFTLYLPHVLCFAWQDRITKNIKLAASLLSPVAFGFGTEYLSRYEEQGLGLQWDNIMTSPLEKDTYSFLTSIFMMGFDAVLYAVLAWYLDNVFPGQYGIGRPFYFPFQSSYWRTPAPSHLVMADQDAENPEAENMEKDVDSRETPEMHTCNGSASRRACKHQRKRDQLERERELLRRPEETTNQEECQEGQLFFEPDPLGLVMGVQIEDLVKVFDGSSRPAVNCLNINFYEGQITSFLGHNGAGKTTTLSILTGLFPPTSGTAYIKGSDIRTDMDTIRSSLGMCPQYNILFNQ</sequence>
<feature type="transmembrane region" description="Helical" evidence="6">
    <location>
        <begin position="475"/>
        <end position="497"/>
    </location>
</feature>
<dbReference type="Gene3D" id="3.40.50.300">
    <property type="entry name" value="P-loop containing nucleotide triphosphate hydrolases"/>
    <property type="match status" value="1"/>
</dbReference>
<evidence type="ECO:0000256" key="2">
    <source>
        <dbReference type="ARBA" id="ARBA00022692"/>
    </source>
</evidence>
<feature type="transmembrane region" description="Helical" evidence="6">
    <location>
        <begin position="370"/>
        <end position="390"/>
    </location>
</feature>
<evidence type="ECO:0000256" key="6">
    <source>
        <dbReference type="SAM" id="Phobius"/>
    </source>
</evidence>
<dbReference type="OrthoDB" id="10255969at2759"/>
<dbReference type="Pfam" id="PF00005">
    <property type="entry name" value="ABC_tran"/>
    <property type="match status" value="1"/>
</dbReference>
<dbReference type="EMBL" id="SRLO01000005">
    <property type="protein sequence ID" value="TNN88427.1"/>
    <property type="molecule type" value="Genomic_DNA"/>
</dbReference>
<dbReference type="GO" id="GO:0016887">
    <property type="term" value="F:ATP hydrolysis activity"/>
    <property type="evidence" value="ECO:0007669"/>
    <property type="project" value="InterPro"/>
</dbReference>
<feature type="region of interest" description="Disordered" evidence="5">
    <location>
        <begin position="618"/>
        <end position="649"/>
    </location>
</feature>
<comment type="caution">
    <text evidence="9">The sequence shown here is derived from an EMBL/GenBank/DDBJ whole genome shotgun (WGS) entry which is preliminary data.</text>
</comment>
<keyword evidence="9" id="KW-0067">ATP-binding</keyword>
<dbReference type="Proteomes" id="UP000314294">
    <property type="component" value="Unassembled WGS sequence"/>
</dbReference>
<comment type="subcellular location">
    <subcellularLocation>
        <location evidence="1">Membrane</location>
        <topology evidence="1">Multi-pass membrane protein</topology>
    </subcellularLocation>
</comment>
<feature type="transmembrane region" description="Helical" evidence="6">
    <location>
        <begin position="446"/>
        <end position="469"/>
    </location>
</feature>
<dbReference type="Pfam" id="PF12698">
    <property type="entry name" value="ABC2_membrane_3"/>
    <property type="match status" value="1"/>
</dbReference>
<dbReference type="GO" id="GO:0005548">
    <property type="term" value="F:phospholipid transporter activity"/>
    <property type="evidence" value="ECO:0007669"/>
    <property type="project" value="TreeGrafter"/>
</dbReference>
<dbReference type="PANTHER" id="PTHR19229:SF190">
    <property type="entry name" value="RETINAL-SPECIFIC PHOSPHOLIPID-TRANSPORTING ATPASE ABCA4"/>
    <property type="match status" value="1"/>
</dbReference>
<dbReference type="AlphaFoldDB" id="A0A4Z2JEN2"/>
<feature type="domain" description="ABC-2 type transporter transmembrane" evidence="8">
    <location>
        <begin position="370"/>
        <end position="571"/>
    </location>
</feature>
<organism evidence="9 10">
    <name type="scientific">Liparis tanakae</name>
    <name type="common">Tanaka's snailfish</name>
    <dbReference type="NCBI Taxonomy" id="230148"/>
    <lineage>
        <taxon>Eukaryota</taxon>
        <taxon>Metazoa</taxon>
        <taxon>Chordata</taxon>
        <taxon>Craniata</taxon>
        <taxon>Vertebrata</taxon>
        <taxon>Euteleostomi</taxon>
        <taxon>Actinopterygii</taxon>
        <taxon>Neopterygii</taxon>
        <taxon>Teleostei</taxon>
        <taxon>Neoteleostei</taxon>
        <taxon>Acanthomorphata</taxon>
        <taxon>Eupercaria</taxon>
        <taxon>Perciformes</taxon>
        <taxon>Cottioidei</taxon>
        <taxon>Cottales</taxon>
        <taxon>Liparidae</taxon>
        <taxon>Liparis</taxon>
    </lineage>
</organism>
<name>A0A4Z2JEN2_9TELE</name>
<keyword evidence="10" id="KW-1185">Reference proteome</keyword>
<feature type="domain" description="ABC transporter" evidence="7">
    <location>
        <begin position="707"/>
        <end position="775"/>
    </location>
</feature>